<dbReference type="KEGG" id="fya:KMW28_22860"/>
<keyword evidence="2" id="KW-1185">Reference proteome</keyword>
<dbReference type="EMBL" id="CP076133">
    <property type="protein sequence ID" value="QWG05264.1"/>
    <property type="molecule type" value="Genomic_DNA"/>
</dbReference>
<proteinExistence type="predicted"/>
<dbReference type="Proteomes" id="UP000678679">
    <property type="component" value="Chromosome 2"/>
</dbReference>
<protein>
    <recommendedName>
        <fullName evidence="3">Lipoprotein</fullName>
    </recommendedName>
</protein>
<evidence type="ECO:0000313" key="2">
    <source>
        <dbReference type="Proteomes" id="UP000678679"/>
    </source>
</evidence>
<organism evidence="1 2">
    <name type="scientific">Flammeovirga yaeyamensis</name>
    <dbReference type="NCBI Taxonomy" id="367791"/>
    <lineage>
        <taxon>Bacteria</taxon>
        <taxon>Pseudomonadati</taxon>
        <taxon>Bacteroidota</taxon>
        <taxon>Cytophagia</taxon>
        <taxon>Cytophagales</taxon>
        <taxon>Flammeovirgaceae</taxon>
        <taxon>Flammeovirga</taxon>
    </lineage>
</organism>
<dbReference type="RefSeq" id="WP_169662070.1">
    <property type="nucleotide sequence ID" value="NZ_CP076133.1"/>
</dbReference>
<sequence>MSYHQIIFFILIVISVSGCGKIKDDKFFDNKDLNEVFEKVPYLEKLNKEVFKGDNLLKFYEAYDLINNLSLNNVSEELFNKFKDPMSLHYIFKVSDDYLGVIVSFGVKDESEILTEYPSGWVILVLNQQGQITSFLNIIGVSNYYKEEISLEFIDNQFLIKKTYKVRKNGELVPNKVESFKYKISSKGTFDRIN</sequence>
<dbReference type="AlphaFoldDB" id="A0AAX1NCI3"/>
<gene>
    <name evidence="1" type="ORF">KMW28_22860</name>
</gene>
<accession>A0AAX1NCI3</accession>
<evidence type="ECO:0008006" key="3">
    <source>
        <dbReference type="Google" id="ProtNLM"/>
    </source>
</evidence>
<reference evidence="1 2" key="1">
    <citation type="submission" date="2021-05" db="EMBL/GenBank/DDBJ databases">
        <title>Comparative genomic studies on the polysaccharide-degrading batcterial strains of the Flammeovirga genus.</title>
        <authorList>
            <person name="Zewei F."/>
            <person name="Zheng Z."/>
            <person name="Yu L."/>
            <person name="Ruyue G."/>
            <person name="Yanhong M."/>
            <person name="Yuanyuan C."/>
            <person name="Jingyan G."/>
            <person name="Wenjun H."/>
        </authorList>
    </citation>
    <scope>NUCLEOTIDE SEQUENCE [LARGE SCALE GENOMIC DNA]</scope>
    <source>
        <strain evidence="1 2">NBRC:100898</strain>
    </source>
</reference>
<name>A0AAX1NCI3_9BACT</name>
<evidence type="ECO:0000313" key="1">
    <source>
        <dbReference type="EMBL" id="QWG05264.1"/>
    </source>
</evidence>